<evidence type="ECO:0000313" key="2">
    <source>
        <dbReference type="EMBL" id="CAG6601019.1"/>
    </source>
</evidence>
<dbReference type="EMBL" id="HBUE01346495">
    <property type="protein sequence ID" value="CAG6601019.1"/>
    <property type="molecule type" value="Transcribed_RNA"/>
</dbReference>
<feature type="region of interest" description="Disordered" evidence="1">
    <location>
        <begin position="1"/>
        <end position="51"/>
    </location>
</feature>
<protein>
    <submittedName>
        <fullName evidence="2">(northern house mosquito) hypothetical protein</fullName>
    </submittedName>
</protein>
<proteinExistence type="predicted"/>
<dbReference type="AlphaFoldDB" id="A0A8D8KYZ1"/>
<evidence type="ECO:0000256" key="1">
    <source>
        <dbReference type="SAM" id="MobiDB-lite"/>
    </source>
</evidence>
<accession>A0A8D8KYZ1</accession>
<name>A0A8D8KYZ1_CULPI</name>
<organism evidence="2">
    <name type="scientific">Culex pipiens</name>
    <name type="common">House mosquito</name>
    <dbReference type="NCBI Taxonomy" id="7175"/>
    <lineage>
        <taxon>Eukaryota</taxon>
        <taxon>Metazoa</taxon>
        <taxon>Ecdysozoa</taxon>
        <taxon>Arthropoda</taxon>
        <taxon>Hexapoda</taxon>
        <taxon>Insecta</taxon>
        <taxon>Pterygota</taxon>
        <taxon>Neoptera</taxon>
        <taxon>Endopterygota</taxon>
        <taxon>Diptera</taxon>
        <taxon>Nematocera</taxon>
        <taxon>Culicoidea</taxon>
        <taxon>Culicidae</taxon>
        <taxon>Culicinae</taxon>
        <taxon>Culicini</taxon>
        <taxon>Culex</taxon>
        <taxon>Culex</taxon>
    </lineage>
</organism>
<reference evidence="2" key="1">
    <citation type="submission" date="2021-05" db="EMBL/GenBank/DDBJ databases">
        <authorList>
            <person name="Alioto T."/>
            <person name="Alioto T."/>
            <person name="Gomez Garrido J."/>
        </authorList>
    </citation>
    <scope>NUCLEOTIDE SEQUENCE</scope>
</reference>
<sequence length="129" mass="14954">MRRDWPRPTRSPRTSWPTSRRTCTTSTTSRPCPSPGSGPRRRRSPAVRSTRLSCRHKLSRFVPVPKHPSIYFLTTAVSRLERTPWNLHEIPIYLRRATNLILREKSVPLPTTEKEKLLSFPSKLLVILS</sequence>
<dbReference type="EMBL" id="HBUE01239502">
    <property type="protein sequence ID" value="CAG6548790.1"/>
    <property type="molecule type" value="Transcribed_RNA"/>
</dbReference>
<feature type="compositionally biased region" description="Low complexity" evidence="1">
    <location>
        <begin position="11"/>
        <end position="38"/>
    </location>
</feature>